<organism evidence="9 10">
    <name type="scientific">Thalassolituus maritimus</name>
    <dbReference type="NCBI Taxonomy" id="484498"/>
    <lineage>
        <taxon>Bacteria</taxon>
        <taxon>Pseudomonadati</taxon>
        <taxon>Pseudomonadota</taxon>
        <taxon>Gammaproteobacteria</taxon>
        <taxon>Oceanospirillales</taxon>
        <taxon>Oceanospirillaceae</taxon>
        <taxon>Thalassolituus</taxon>
    </lineage>
</organism>
<sequence length="226" mass="24064">MVELLTAIRKNAVGLAIFAMVTAGAIALTQTLTSERIANNIKAAEGRALNQIVPADSYDNDLLTDTLSIAPFADAELLGPIPDSAVVYRARNQGQISAVILPAVAPDGYTTHIDMIVGIRADGSLAGVRVVAHRETPGLGDKIEVRKSDWIRGFEGKSLVNPEADGWAVKKDGGEFDEFTGATITPRAVVASVYNTLAFFERHRDELLDPDLNPARLAARGTSNGN</sequence>
<dbReference type="Proteomes" id="UP001481413">
    <property type="component" value="Unassembled WGS sequence"/>
</dbReference>
<comment type="cofactor">
    <cofactor evidence="6">
        <name>FMN</name>
        <dbReference type="ChEBI" id="CHEBI:58210"/>
    </cofactor>
</comment>
<feature type="domain" description="FMN-binding" evidence="8">
    <location>
        <begin position="108"/>
        <end position="200"/>
    </location>
</feature>
<dbReference type="HAMAP" id="MF_00479">
    <property type="entry name" value="RsxG_RnfG"/>
    <property type="match status" value="1"/>
</dbReference>
<comment type="caution">
    <text evidence="9">The sequence shown here is derived from an EMBL/GenBank/DDBJ whole genome shotgun (WGS) entry which is preliminary data.</text>
</comment>
<evidence type="ECO:0000256" key="7">
    <source>
        <dbReference type="SAM" id="Phobius"/>
    </source>
</evidence>
<dbReference type="RefSeq" id="WP_353294137.1">
    <property type="nucleotide sequence ID" value="NZ_BAABWH010000003.1"/>
</dbReference>
<keyword evidence="6 7" id="KW-1133">Transmembrane helix</keyword>
<keyword evidence="5 6" id="KW-0249">Electron transport</keyword>
<feature type="modified residue" description="FMN phosphoryl threonine" evidence="6">
    <location>
        <position position="183"/>
    </location>
</feature>
<dbReference type="InterPro" id="IPR010209">
    <property type="entry name" value="Ion_transpt_RnfG/RsxG"/>
</dbReference>
<dbReference type="NCBIfam" id="NF002519">
    <property type="entry name" value="PRK01908.1"/>
    <property type="match status" value="1"/>
</dbReference>
<keyword evidence="10" id="KW-1185">Reference proteome</keyword>
<evidence type="ECO:0000256" key="5">
    <source>
        <dbReference type="ARBA" id="ARBA00022982"/>
    </source>
</evidence>
<evidence type="ECO:0000256" key="2">
    <source>
        <dbReference type="ARBA" id="ARBA00022553"/>
    </source>
</evidence>
<evidence type="ECO:0000256" key="3">
    <source>
        <dbReference type="ARBA" id="ARBA00022630"/>
    </source>
</evidence>
<dbReference type="Pfam" id="PF04205">
    <property type="entry name" value="FMN_bind"/>
    <property type="match status" value="1"/>
</dbReference>
<keyword evidence="6 7" id="KW-0472">Membrane</keyword>
<comment type="similarity">
    <text evidence="6">Belongs to the RnfG family.</text>
</comment>
<accession>A0ABP9ZYG6</accession>
<keyword evidence="3 6" id="KW-0285">Flavoprotein</keyword>
<keyword evidence="6" id="KW-1003">Cell membrane</keyword>
<evidence type="ECO:0000313" key="9">
    <source>
        <dbReference type="EMBL" id="GAA6145198.1"/>
    </source>
</evidence>
<proteinExistence type="inferred from homology"/>
<dbReference type="PANTHER" id="PTHR36118">
    <property type="entry name" value="ION-TRANSLOCATING OXIDOREDUCTASE COMPLEX SUBUNIT G"/>
    <property type="match status" value="1"/>
</dbReference>
<gene>
    <name evidence="9" type="primary">rsxG</name>
    <name evidence="6" type="synonym">rnfG</name>
    <name evidence="9" type="ORF">NBRC116585_13160</name>
</gene>
<keyword evidence="4 6" id="KW-0288">FMN</keyword>
<dbReference type="SMART" id="SM00900">
    <property type="entry name" value="FMN_bind"/>
    <property type="match status" value="1"/>
</dbReference>
<keyword evidence="6" id="KW-1278">Translocase</keyword>
<dbReference type="EC" id="7.-.-.-" evidence="6"/>
<comment type="function">
    <text evidence="6">Part of a membrane-bound complex that couples electron transfer with translocation of ions across the membrane.</text>
</comment>
<evidence type="ECO:0000256" key="4">
    <source>
        <dbReference type="ARBA" id="ARBA00022643"/>
    </source>
</evidence>
<dbReference type="EMBL" id="BAABWH010000003">
    <property type="protein sequence ID" value="GAA6145198.1"/>
    <property type="molecule type" value="Genomic_DNA"/>
</dbReference>
<evidence type="ECO:0000313" key="10">
    <source>
        <dbReference type="Proteomes" id="UP001481413"/>
    </source>
</evidence>
<dbReference type="PANTHER" id="PTHR36118:SF1">
    <property type="entry name" value="ION-TRANSLOCATING OXIDOREDUCTASE COMPLEX SUBUNIT G"/>
    <property type="match status" value="1"/>
</dbReference>
<feature type="transmembrane region" description="Helical" evidence="7">
    <location>
        <begin position="12"/>
        <end position="32"/>
    </location>
</feature>
<evidence type="ECO:0000256" key="1">
    <source>
        <dbReference type="ARBA" id="ARBA00022448"/>
    </source>
</evidence>
<dbReference type="InterPro" id="IPR007329">
    <property type="entry name" value="FMN-bd"/>
</dbReference>
<dbReference type="PIRSF" id="PIRSF006091">
    <property type="entry name" value="E_trnsport_RnfG"/>
    <property type="match status" value="1"/>
</dbReference>
<dbReference type="NCBIfam" id="TIGR01947">
    <property type="entry name" value="rnfG"/>
    <property type="match status" value="1"/>
</dbReference>
<keyword evidence="6 7" id="KW-0812">Transmembrane</keyword>
<keyword evidence="6" id="KW-0997">Cell inner membrane</keyword>
<comment type="subcellular location">
    <subcellularLocation>
        <location evidence="6">Cell inner membrane</location>
        <topology evidence="6">Single-pass membrane protein</topology>
    </subcellularLocation>
</comment>
<keyword evidence="1 6" id="KW-0813">Transport</keyword>
<protein>
    <recommendedName>
        <fullName evidence="6">Ion-translocating oxidoreductase complex subunit G</fullName>
        <ecNumber evidence="6">7.-.-.-</ecNumber>
    </recommendedName>
    <alternativeName>
        <fullName evidence="6">Rnf electron transport complex subunit G</fullName>
    </alternativeName>
</protein>
<evidence type="ECO:0000256" key="6">
    <source>
        <dbReference type="HAMAP-Rule" id="MF_00479"/>
    </source>
</evidence>
<keyword evidence="2 6" id="KW-0597">Phosphoprotein</keyword>
<reference evidence="9 10" key="1">
    <citation type="submission" date="2024-04" db="EMBL/GenBank/DDBJ databases">
        <title>Draft genome sequence of Thalassolituus maritimus NBRC 116585.</title>
        <authorList>
            <person name="Miyakawa T."/>
            <person name="Kusuya Y."/>
            <person name="Miura T."/>
        </authorList>
    </citation>
    <scope>NUCLEOTIDE SEQUENCE [LARGE SCALE GENOMIC DNA]</scope>
    <source>
        <strain evidence="9 10">5NW40-0001</strain>
    </source>
</reference>
<evidence type="ECO:0000259" key="8">
    <source>
        <dbReference type="SMART" id="SM00900"/>
    </source>
</evidence>
<name>A0ABP9ZYG6_9GAMM</name>
<comment type="subunit">
    <text evidence="6">The complex is composed of six subunits: RnfA, RnfB, RnfC, RnfD, RnfE and RnfG.</text>
</comment>